<evidence type="ECO:0000313" key="2">
    <source>
        <dbReference type="EMBL" id="OWZ03602.1"/>
    </source>
</evidence>
<dbReference type="OrthoDB" id="116129at2759"/>
<proteinExistence type="predicted"/>
<accession>A0A225VE64</accession>
<name>A0A225VE64_9STRA</name>
<dbReference type="AlphaFoldDB" id="A0A225VE64"/>
<dbReference type="EMBL" id="NBNE01005426">
    <property type="protein sequence ID" value="OWZ03602.1"/>
    <property type="molecule type" value="Genomic_DNA"/>
</dbReference>
<feature type="region of interest" description="Disordered" evidence="1">
    <location>
        <begin position="147"/>
        <end position="173"/>
    </location>
</feature>
<evidence type="ECO:0000256" key="1">
    <source>
        <dbReference type="SAM" id="MobiDB-lite"/>
    </source>
</evidence>
<comment type="caution">
    <text evidence="2">The sequence shown here is derived from an EMBL/GenBank/DDBJ whole genome shotgun (WGS) entry which is preliminary data.</text>
</comment>
<sequence length="173" mass="18947">MLLDCGATTTYVLKRWVEEHQLQPTKVSDRCKRVNLGDTQIVEAELEILPLEIMVSGVDDAYACVPPQIDGRCRRIQGTQEKTLHWERTGEASEPIEEGGPAIASGLQRSVDVKGLSSKRPDFCRGAALETDVKFAVEVVHDQLQKGSPSVVRGRQNDAPVGNKPAKEIDAEA</sequence>
<gene>
    <name evidence="2" type="ORF">PHMEG_00024638</name>
</gene>
<evidence type="ECO:0000313" key="3">
    <source>
        <dbReference type="Proteomes" id="UP000198211"/>
    </source>
</evidence>
<organism evidence="2 3">
    <name type="scientific">Phytophthora megakarya</name>
    <dbReference type="NCBI Taxonomy" id="4795"/>
    <lineage>
        <taxon>Eukaryota</taxon>
        <taxon>Sar</taxon>
        <taxon>Stramenopiles</taxon>
        <taxon>Oomycota</taxon>
        <taxon>Peronosporomycetes</taxon>
        <taxon>Peronosporales</taxon>
        <taxon>Peronosporaceae</taxon>
        <taxon>Phytophthora</taxon>
    </lineage>
</organism>
<protein>
    <submittedName>
        <fullName evidence="2">Uncharacterized protein</fullName>
    </submittedName>
</protein>
<reference evidence="3" key="1">
    <citation type="submission" date="2017-03" db="EMBL/GenBank/DDBJ databases">
        <title>Phytopthora megakarya and P. palmivora, two closely related causual agents of cacao black pod achieved similar genome size and gene model numbers by different mechanisms.</title>
        <authorList>
            <person name="Ali S."/>
            <person name="Shao J."/>
            <person name="Larry D.J."/>
            <person name="Kronmiller B."/>
            <person name="Shen D."/>
            <person name="Strem M.D."/>
            <person name="Melnick R.L."/>
            <person name="Guiltinan M.J."/>
            <person name="Tyler B.M."/>
            <person name="Meinhardt L.W."/>
            <person name="Bailey B.A."/>
        </authorList>
    </citation>
    <scope>NUCLEOTIDE SEQUENCE [LARGE SCALE GENOMIC DNA]</scope>
    <source>
        <strain evidence="3">zdho120</strain>
    </source>
</reference>
<dbReference type="Proteomes" id="UP000198211">
    <property type="component" value="Unassembled WGS sequence"/>
</dbReference>
<keyword evidence="3" id="KW-1185">Reference proteome</keyword>